<name>A0A1Z4ESJ9_9MYCO</name>
<protein>
    <recommendedName>
        <fullName evidence="2">CobQ/CobB/MinD/ParA nucleotide binding domain-containing protein</fullName>
    </recommendedName>
</protein>
<dbReference type="InterPro" id="IPR050625">
    <property type="entry name" value="ParA/MinD_ATPase"/>
</dbReference>
<dbReference type="OrthoDB" id="3204399at2"/>
<dbReference type="GO" id="GO:0005524">
    <property type="term" value="F:ATP binding"/>
    <property type="evidence" value="ECO:0007669"/>
    <property type="project" value="TreeGrafter"/>
</dbReference>
<organism evidence="3 4">
    <name type="scientific">[Mycobacterium] stephanolepidis</name>
    <dbReference type="NCBI Taxonomy" id="1520670"/>
    <lineage>
        <taxon>Bacteria</taxon>
        <taxon>Bacillati</taxon>
        <taxon>Actinomycetota</taxon>
        <taxon>Actinomycetes</taxon>
        <taxon>Mycobacteriales</taxon>
        <taxon>Mycobacteriaceae</taxon>
        <taxon>Mycobacteroides</taxon>
    </lineage>
</organism>
<dbReference type="GO" id="GO:0051782">
    <property type="term" value="P:negative regulation of cell division"/>
    <property type="evidence" value="ECO:0007669"/>
    <property type="project" value="TreeGrafter"/>
</dbReference>
<feature type="compositionally biased region" description="Low complexity" evidence="1">
    <location>
        <begin position="123"/>
        <end position="132"/>
    </location>
</feature>
<accession>A0A1Z4ESJ9</accession>
<dbReference type="GO" id="GO:0016887">
    <property type="term" value="F:ATP hydrolysis activity"/>
    <property type="evidence" value="ECO:0007669"/>
    <property type="project" value="TreeGrafter"/>
</dbReference>
<feature type="region of interest" description="Disordered" evidence="1">
    <location>
        <begin position="1"/>
        <end position="286"/>
    </location>
</feature>
<dbReference type="Pfam" id="PF01656">
    <property type="entry name" value="CbiA"/>
    <property type="match status" value="1"/>
</dbReference>
<evidence type="ECO:0000313" key="4">
    <source>
        <dbReference type="Proteomes" id="UP000217954"/>
    </source>
</evidence>
<feature type="compositionally biased region" description="Basic and acidic residues" evidence="1">
    <location>
        <begin position="202"/>
        <end position="212"/>
    </location>
</feature>
<dbReference type="AlphaFoldDB" id="A0A1Z4ESJ9"/>
<feature type="compositionally biased region" description="Basic residues" evidence="1">
    <location>
        <begin position="70"/>
        <end position="79"/>
    </location>
</feature>
<dbReference type="GO" id="GO:0005829">
    <property type="term" value="C:cytosol"/>
    <property type="evidence" value="ECO:0007669"/>
    <property type="project" value="TreeGrafter"/>
</dbReference>
<reference evidence="4" key="1">
    <citation type="journal article" date="2017" name="Genome Announc.">
        <title>Complete Genome Sequence of Mycobacterium stephanolepidis.</title>
        <authorList>
            <person name="Fukano H."/>
            <person name="Yoshida M."/>
            <person name="Katayama Y."/>
            <person name="Omatsu T."/>
            <person name="Mizutani T."/>
            <person name="Kurata O."/>
            <person name="Wada S."/>
            <person name="Hoshino Y."/>
        </authorList>
    </citation>
    <scope>NUCLEOTIDE SEQUENCE [LARGE SCALE GENOMIC DNA]</scope>
    <source>
        <strain evidence="4">NJB0901</strain>
    </source>
</reference>
<dbReference type="GO" id="GO:0009898">
    <property type="term" value="C:cytoplasmic side of plasma membrane"/>
    <property type="evidence" value="ECO:0007669"/>
    <property type="project" value="TreeGrafter"/>
</dbReference>
<feature type="compositionally biased region" description="Pro residues" evidence="1">
    <location>
        <begin position="259"/>
        <end position="282"/>
    </location>
</feature>
<feature type="compositionally biased region" description="Pro residues" evidence="1">
    <location>
        <begin position="322"/>
        <end position="333"/>
    </location>
</feature>
<dbReference type="RefSeq" id="WP_096498859.1">
    <property type="nucleotide sequence ID" value="NZ_AP018165.1"/>
</dbReference>
<reference evidence="3 4" key="2">
    <citation type="journal article" date="2017" name="Int. J. Syst. Evol. Microbiol.">
        <title>Mycobacterium stephanolepidis sp. nov., a rapidly growing species related to Mycobacterium chelonae, isolated from marine teleost fish, Stephanolepis cirrhifer.</title>
        <authorList>
            <person name="Fukano H."/>
            <person name="Wada S."/>
            <person name="Kurata O."/>
            <person name="Katayama K."/>
            <person name="Fujiwara N."/>
            <person name="Hoshino Y."/>
        </authorList>
    </citation>
    <scope>NUCLEOTIDE SEQUENCE [LARGE SCALE GENOMIC DNA]</scope>
    <source>
        <strain evidence="3 4">NJB0901</strain>
    </source>
</reference>
<keyword evidence="4" id="KW-1185">Reference proteome</keyword>
<feature type="region of interest" description="Disordered" evidence="1">
    <location>
        <begin position="307"/>
        <end position="341"/>
    </location>
</feature>
<dbReference type="SUPFAM" id="SSF52540">
    <property type="entry name" value="P-loop containing nucleoside triphosphate hydrolases"/>
    <property type="match status" value="1"/>
</dbReference>
<dbReference type="InterPro" id="IPR027417">
    <property type="entry name" value="P-loop_NTPase"/>
</dbReference>
<dbReference type="InterPro" id="IPR002586">
    <property type="entry name" value="CobQ/CobB/MinD/ParA_Nub-bd_dom"/>
</dbReference>
<dbReference type="KEGG" id="mste:MSTE_00588"/>
<evidence type="ECO:0000313" key="3">
    <source>
        <dbReference type="EMBL" id="BAX95929.1"/>
    </source>
</evidence>
<evidence type="ECO:0000256" key="1">
    <source>
        <dbReference type="SAM" id="MobiDB-lite"/>
    </source>
</evidence>
<dbReference type="PANTHER" id="PTHR43384">
    <property type="entry name" value="SEPTUM SITE-DETERMINING PROTEIN MIND HOMOLOG, CHLOROPLASTIC-RELATED"/>
    <property type="match status" value="1"/>
</dbReference>
<dbReference type="Gene3D" id="3.40.50.300">
    <property type="entry name" value="P-loop containing nucleotide triphosphate hydrolases"/>
    <property type="match status" value="1"/>
</dbReference>
<evidence type="ECO:0000259" key="2">
    <source>
        <dbReference type="Pfam" id="PF01656"/>
    </source>
</evidence>
<feature type="compositionally biased region" description="Pro residues" evidence="1">
    <location>
        <begin position="220"/>
        <end position="236"/>
    </location>
</feature>
<feature type="compositionally biased region" description="Low complexity" evidence="1">
    <location>
        <begin position="97"/>
        <end position="113"/>
    </location>
</feature>
<feature type="compositionally biased region" description="Pro residues" evidence="1">
    <location>
        <begin position="58"/>
        <end position="67"/>
    </location>
</feature>
<gene>
    <name evidence="3" type="ORF">MSTE_00588</name>
</gene>
<feature type="compositionally biased region" description="Pro residues" evidence="1">
    <location>
        <begin position="133"/>
        <end position="155"/>
    </location>
</feature>
<feature type="domain" description="CobQ/CobB/MinD/ParA nucleotide binding" evidence="2">
    <location>
        <begin position="395"/>
        <end position="471"/>
    </location>
</feature>
<dbReference type="EMBL" id="AP018165">
    <property type="protein sequence ID" value="BAX95929.1"/>
    <property type="molecule type" value="Genomic_DNA"/>
</dbReference>
<sequence>MADSHDNTPDSPPPSGPWREPIADGLGGGDTKGNPFRRSKNPNQEFVPPSADYFPQPTLKPPPPLPKTPKLSRRQRNHQRPMNPIWEPDPLSAYGMPQYQNPAPQAPPQQGAPQAPPQGYGGPAQQPPQNYYGPPPQNYYGPPAPSAPPPGPSGPSAPAEAATPAAPPPNPEWASQLPAWPTSAVVPEPSAGAPPAEQPQIRGEEEAPRDETPDLEVPAEVPPPPPAPVAPAPAPQIRPDDASSMIPEGMTPWGGHVPQTPPAPTPPVTSWAPAPPAPPAPVAPSAAYPRADWNVPAAPQRAPFVPGQTPFTAARPEAPVYRPAPQPPQPSRPQGPSHDQLGLIRSVKPLPRSGWRKAVHRLSGGAINPGESSDESHRSELIDRINLPVRGDYRIAVLSLKGGVGKTTTTFSLGATFASLRGDRVIAVDANPDFGTLAQRGPDETRSTARDLLRDPDIHRYSDVRRHTSQSASRLEVLASERDPAASELFSEADYLAVMRILQRFYNIILTDCGTGLMHSAMAGVLGEANAIVLVTSPAIDGARSALATLDWLDHHGYSHLVRQSVVAISSSRPGASSIDLEQLSRHFLTRARAVHIVPFDNHLSEGSEISLDLMGKKTRLAFMELAASVADGFYEGGNTRQTSWG</sequence>
<dbReference type="PANTHER" id="PTHR43384:SF14">
    <property type="entry name" value="ESX-1 SECRETION-ASSOCIATED PROTEIN ESPI"/>
    <property type="match status" value="1"/>
</dbReference>
<dbReference type="Proteomes" id="UP000217954">
    <property type="component" value="Chromosome"/>
</dbReference>
<proteinExistence type="predicted"/>